<dbReference type="SUPFAM" id="SSF52540">
    <property type="entry name" value="P-loop containing nucleoside triphosphate hydrolases"/>
    <property type="match status" value="1"/>
</dbReference>
<dbReference type="PATRIC" id="fig|1321817.3.peg.34"/>
<name>U1RQS0_9ACTO</name>
<dbReference type="AlphaFoldDB" id="U1RQS0"/>
<reference evidence="3 4" key="1">
    <citation type="submission" date="2013-08" db="EMBL/GenBank/DDBJ databases">
        <authorList>
            <person name="Weinstock G."/>
            <person name="Sodergren E."/>
            <person name="Wylie T."/>
            <person name="Fulton L."/>
            <person name="Fulton R."/>
            <person name="Fronick C."/>
            <person name="O'Laughlin M."/>
            <person name="Godfrey J."/>
            <person name="Miner T."/>
            <person name="Herter B."/>
            <person name="Appelbaum E."/>
            <person name="Cordes M."/>
            <person name="Lek S."/>
            <person name="Wollam A."/>
            <person name="Pepin K.H."/>
            <person name="Palsikar V.B."/>
            <person name="Mitreva M."/>
            <person name="Wilson R.K."/>
        </authorList>
    </citation>
    <scope>NUCLEOTIDE SEQUENCE [LARGE SCALE GENOMIC DNA]</scope>
    <source>
        <strain evidence="3 4">F0530</strain>
    </source>
</reference>
<dbReference type="GO" id="GO:0051782">
    <property type="term" value="P:negative regulation of cell division"/>
    <property type="evidence" value="ECO:0007669"/>
    <property type="project" value="TreeGrafter"/>
</dbReference>
<accession>U1RQS0</accession>
<dbReference type="HOGENOM" id="CLU_1131706_0_0_11"/>
<organism evidence="3 4">
    <name type="scientific">Actinomyces graevenitzii F0530</name>
    <dbReference type="NCBI Taxonomy" id="1321817"/>
    <lineage>
        <taxon>Bacteria</taxon>
        <taxon>Bacillati</taxon>
        <taxon>Actinomycetota</taxon>
        <taxon>Actinomycetes</taxon>
        <taxon>Actinomycetales</taxon>
        <taxon>Actinomycetaceae</taxon>
        <taxon>Actinomyces</taxon>
    </lineage>
</organism>
<evidence type="ECO:0008006" key="5">
    <source>
        <dbReference type="Google" id="ProtNLM"/>
    </source>
</evidence>
<evidence type="ECO:0000256" key="2">
    <source>
        <dbReference type="ARBA" id="ARBA00022840"/>
    </source>
</evidence>
<dbReference type="GO" id="GO:0009898">
    <property type="term" value="C:cytoplasmic side of plasma membrane"/>
    <property type="evidence" value="ECO:0007669"/>
    <property type="project" value="TreeGrafter"/>
</dbReference>
<evidence type="ECO:0000313" key="3">
    <source>
        <dbReference type="EMBL" id="ERH20782.1"/>
    </source>
</evidence>
<comment type="caution">
    <text evidence="3">The sequence shown here is derived from an EMBL/GenBank/DDBJ whole genome shotgun (WGS) entry which is preliminary data.</text>
</comment>
<evidence type="ECO:0000313" key="4">
    <source>
        <dbReference type="Proteomes" id="UP000016481"/>
    </source>
</evidence>
<keyword evidence="1" id="KW-0547">Nucleotide-binding</keyword>
<dbReference type="PANTHER" id="PTHR43384">
    <property type="entry name" value="SEPTUM SITE-DETERMINING PROTEIN MIND HOMOLOG, CHLOROPLASTIC-RELATED"/>
    <property type="match status" value="1"/>
</dbReference>
<gene>
    <name evidence="3" type="ORF">HMPREF1978_00043</name>
</gene>
<dbReference type="Proteomes" id="UP000016481">
    <property type="component" value="Unassembled WGS sequence"/>
</dbReference>
<proteinExistence type="predicted"/>
<dbReference type="InterPro" id="IPR027417">
    <property type="entry name" value="P-loop_NTPase"/>
</dbReference>
<dbReference type="EMBL" id="AWSC01000003">
    <property type="protein sequence ID" value="ERH20782.1"/>
    <property type="molecule type" value="Genomic_DNA"/>
</dbReference>
<dbReference type="Gene3D" id="3.40.50.300">
    <property type="entry name" value="P-loop containing nucleotide triphosphate hydrolases"/>
    <property type="match status" value="1"/>
</dbReference>
<dbReference type="GO" id="GO:0005829">
    <property type="term" value="C:cytosol"/>
    <property type="evidence" value="ECO:0007669"/>
    <property type="project" value="TreeGrafter"/>
</dbReference>
<dbReference type="GO" id="GO:0005524">
    <property type="term" value="F:ATP binding"/>
    <property type="evidence" value="ECO:0007669"/>
    <property type="project" value="UniProtKB-KW"/>
</dbReference>
<dbReference type="InterPro" id="IPR050625">
    <property type="entry name" value="ParA/MinD_ATPase"/>
</dbReference>
<keyword evidence="2" id="KW-0067">ATP-binding</keyword>
<dbReference type="PANTHER" id="PTHR43384:SF6">
    <property type="entry name" value="SEPTUM SITE-DETERMINING PROTEIN MIND HOMOLOG, CHLOROPLASTIC"/>
    <property type="match status" value="1"/>
</dbReference>
<evidence type="ECO:0000256" key="1">
    <source>
        <dbReference type="ARBA" id="ARBA00022741"/>
    </source>
</evidence>
<protein>
    <recommendedName>
        <fullName evidence="5">CobQ/CobB/MinD/ParA nucleotide binding domain-containing protein</fullName>
    </recommendedName>
</protein>
<sequence length="245" mass="26006">MALALAAYLNEQGSTILVDCDINAPAQVQLLGLPEDSSGLASAARLATHGELDSTRLVQTLLSAKADLQVLTGLGRSGRWRELPVASMNKVWEVCRHTAEYTVVDLSGGLEEERVEDFAMEPDHDAVAAALLEQADLTLIVGAADPVGIRRLIQLLNSNRQAVGGRSQVVVNRVRSSTAGADPNTAIGSVLARYTSASDIVYVPADYRLFDKALMQAQPVAVVESRSSAAKSIAKLAKLVMTQLA</sequence>
<dbReference type="GO" id="GO:0016887">
    <property type="term" value="F:ATP hydrolysis activity"/>
    <property type="evidence" value="ECO:0007669"/>
    <property type="project" value="TreeGrafter"/>
</dbReference>